<keyword evidence="2" id="KW-1185">Reference proteome</keyword>
<gene>
    <name evidence="1" type="ORF">GCM10023261_14650</name>
</gene>
<evidence type="ECO:0000313" key="1">
    <source>
        <dbReference type="EMBL" id="GAA5110746.1"/>
    </source>
</evidence>
<accession>A0ABP9N8P9</accession>
<sequence>MGSVFLENREEHLGAAPREKCFGACALCGKVLMLGGGDKTWGAWHVGGVFTDPAYGRGGANVCLREMLKGSLSHGFFTWFFMWDERAP</sequence>
<comment type="caution">
    <text evidence="1">The sequence shown here is derived from an EMBL/GenBank/DDBJ whole genome shotgun (WGS) entry which is preliminary data.</text>
</comment>
<dbReference type="EMBL" id="BAABIZ010000026">
    <property type="protein sequence ID" value="GAA5110746.1"/>
    <property type="molecule type" value="Genomic_DNA"/>
</dbReference>
<protein>
    <submittedName>
        <fullName evidence="1">Uncharacterized protein</fullName>
    </submittedName>
</protein>
<dbReference type="Proteomes" id="UP001500864">
    <property type="component" value="Unassembled WGS sequence"/>
</dbReference>
<name>A0ABP9N8P9_9HYPH</name>
<organism evidence="1 2">
    <name type="scientific">Bartonella jaculi</name>
    <dbReference type="NCBI Taxonomy" id="686226"/>
    <lineage>
        <taxon>Bacteria</taxon>
        <taxon>Pseudomonadati</taxon>
        <taxon>Pseudomonadota</taxon>
        <taxon>Alphaproteobacteria</taxon>
        <taxon>Hyphomicrobiales</taxon>
        <taxon>Bartonellaceae</taxon>
        <taxon>Bartonella</taxon>
    </lineage>
</organism>
<proteinExistence type="predicted"/>
<reference evidence="2" key="1">
    <citation type="journal article" date="2019" name="Int. J. Syst. Evol. Microbiol.">
        <title>The Global Catalogue of Microorganisms (GCM) 10K type strain sequencing project: providing services to taxonomists for standard genome sequencing and annotation.</title>
        <authorList>
            <consortium name="The Broad Institute Genomics Platform"/>
            <consortium name="The Broad Institute Genome Sequencing Center for Infectious Disease"/>
            <person name="Wu L."/>
            <person name="Ma J."/>
        </authorList>
    </citation>
    <scope>NUCLEOTIDE SEQUENCE [LARGE SCALE GENOMIC DNA]</scope>
    <source>
        <strain evidence="2">JCM 17712</strain>
    </source>
</reference>
<evidence type="ECO:0000313" key="2">
    <source>
        <dbReference type="Proteomes" id="UP001500864"/>
    </source>
</evidence>